<evidence type="ECO:0000313" key="16">
    <source>
        <dbReference type="Proteomes" id="UP000054408"/>
    </source>
</evidence>
<evidence type="ECO:0000256" key="8">
    <source>
        <dbReference type="ARBA" id="ARBA00022842"/>
    </source>
</evidence>
<dbReference type="Gene3D" id="2.40.40.20">
    <property type="match status" value="1"/>
</dbReference>
<dbReference type="Gene3D" id="6.10.250.2940">
    <property type="match status" value="1"/>
</dbReference>
<dbReference type="InterPro" id="IPR045867">
    <property type="entry name" value="DNA-dir_RpoC_beta_prime"/>
</dbReference>
<dbReference type="Pfam" id="PF05000">
    <property type="entry name" value="RNA_pol_Rpb1_4"/>
    <property type="match status" value="1"/>
</dbReference>
<dbReference type="PANTHER" id="PTHR19376">
    <property type="entry name" value="DNA-DIRECTED RNA POLYMERASE"/>
    <property type="match status" value="1"/>
</dbReference>
<dbReference type="Gene3D" id="4.10.860.120">
    <property type="entry name" value="RNA polymerase II, clamp domain"/>
    <property type="match status" value="1"/>
</dbReference>
<dbReference type="GO" id="GO:0005736">
    <property type="term" value="C:RNA polymerase I complex"/>
    <property type="evidence" value="ECO:0007669"/>
    <property type="project" value="TreeGrafter"/>
</dbReference>
<evidence type="ECO:0000256" key="4">
    <source>
        <dbReference type="ARBA" id="ARBA00022679"/>
    </source>
</evidence>
<dbReference type="GO" id="GO:0046872">
    <property type="term" value="F:metal ion binding"/>
    <property type="evidence" value="ECO:0007669"/>
    <property type="project" value="UniProtKB-KW"/>
</dbReference>
<dbReference type="InterPro" id="IPR007081">
    <property type="entry name" value="RNA_pol_Rpb1_5"/>
</dbReference>
<feature type="compositionally biased region" description="Acidic residues" evidence="13">
    <location>
        <begin position="1554"/>
        <end position="1574"/>
    </location>
</feature>
<dbReference type="OMA" id="NREDYQQ"/>
<organism evidence="15 16">
    <name type="scientific">Thecamonas trahens ATCC 50062</name>
    <dbReference type="NCBI Taxonomy" id="461836"/>
    <lineage>
        <taxon>Eukaryota</taxon>
        <taxon>Apusozoa</taxon>
        <taxon>Apusomonadida</taxon>
        <taxon>Apusomonadidae</taxon>
        <taxon>Thecamonas</taxon>
    </lineage>
</organism>
<feature type="domain" description="RNA polymerase N-terminal" evidence="14">
    <location>
        <begin position="480"/>
        <end position="804"/>
    </location>
</feature>
<keyword evidence="9 11" id="KW-0804">Transcription</keyword>
<comment type="catalytic activity">
    <reaction evidence="11">
        <text>RNA(n) + a ribonucleoside 5'-triphosphate = RNA(n+1) + diphosphate</text>
        <dbReference type="Rhea" id="RHEA:21248"/>
        <dbReference type="Rhea" id="RHEA-COMP:14527"/>
        <dbReference type="Rhea" id="RHEA-COMP:17342"/>
        <dbReference type="ChEBI" id="CHEBI:33019"/>
        <dbReference type="ChEBI" id="CHEBI:61557"/>
        <dbReference type="ChEBI" id="CHEBI:140395"/>
        <dbReference type="EC" id="2.7.7.6"/>
    </reaction>
</comment>
<reference evidence="15 16" key="1">
    <citation type="submission" date="2010-05" db="EMBL/GenBank/DDBJ databases">
        <title>The Genome Sequence of Thecamonas trahens ATCC 50062.</title>
        <authorList>
            <consortium name="The Broad Institute Genome Sequencing Platform"/>
            <person name="Russ C."/>
            <person name="Cuomo C."/>
            <person name="Shea T."/>
            <person name="Young S.K."/>
            <person name="Zeng Q."/>
            <person name="Koehrsen M."/>
            <person name="Haas B."/>
            <person name="Borodovsky M."/>
            <person name="Guigo R."/>
            <person name="Alvarado L."/>
            <person name="Berlin A."/>
            <person name="Bochicchio J."/>
            <person name="Borenstein D."/>
            <person name="Chapman S."/>
            <person name="Chen Z."/>
            <person name="Freedman E."/>
            <person name="Gellesch M."/>
            <person name="Goldberg J."/>
            <person name="Griggs A."/>
            <person name="Gujja S."/>
            <person name="Heilman E."/>
            <person name="Heiman D."/>
            <person name="Hepburn T."/>
            <person name="Howarth C."/>
            <person name="Jen D."/>
            <person name="Larson L."/>
            <person name="Mehta T."/>
            <person name="Park D."/>
            <person name="Pearson M."/>
            <person name="Roberts A."/>
            <person name="Saif S."/>
            <person name="Shenoy N."/>
            <person name="Sisk P."/>
            <person name="Stolte C."/>
            <person name="Sykes S."/>
            <person name="Thomson T."/>
            <person name="Walk T."/>
            <person name="White J."/>
            <person name="Yandava C."/>
            <person name="Burger G."/>
            <person name="Gray M.W."/>
            <person name="Holland P.W.H."/>
            <person name="King N."/>
            <person name="Lang F.B.F."/>
            <person name="Roger A.J."/>
            <person name="Ruiz-Trillo I."/>
            <person name="Lander E."/>
            <person name="Nusbaum C."/>
        </authorList>
    </citation>
    <scope>NUCLEOTIDE SEQUENCE [LARGE SCALE GENOMIC DNA]</scope>
    <source>
        <strain evidence="15 16">ATCC 50062</strain>
    </source>
</reference>
<evidence type="ECO:0000256" key="1">
    <source>
        <dbReference type="ARBA" id="ARBA00004123"/>
    </source>
</evidence>
<evidence type="ECO:0000256" key="3">
    <source>
        <dbReference type="ARBA" id="ARBA00022478"/>
    </source>
</evidence>
<dbReference type="OrthoDB" id="270392at2759"/>
<keyword evidence="7" id="KW-0862">Zinc</keyword>
<dbReference type="Pfam" id="PF04998">
    <property type="entry name" value="RNA_pol_Rpb1_5"/>
    <property type="match status" value="1"/>
</dbReference>
<dbReference type="InterPro" id="IPR015699">
    <property type="entry name" value="DNA-dir_RNA_pol1_lsu_N"/>
</dbReference>
<dbReference type="eggNOG" id="KOG0262">
    <property type="taxonomic scope" value="Eukaryota"/>
</dbReference>
<comment type="subcellular location">
    <subcellularLocation>
        <location evidence="1">Nucleus</location>
    </subcellularLocation>
</comment>
<evidence type="ECO:0000256" key="12">
    <source>
        <dbReference type="SAM" id="Coils"/>
    </source>
</evidence>
<evidence type="ECO:0000256" key="5">
    <source>
        <dbReference type="ARBA" id="ARBA00022695"/>
    </source>
</evidence>
<keyword evidence="12" id="KW-0175">Coiled coil</keyword>
<dbReference type="GO" id="GO:0003677">
    <property type="term" value="F:DNA binding"/>
    <property type="evidence" value="ECO:0007669"/>
    <property type="project" value="InterPro"/>
</dbReference>
<dbReference type="InterPro" id="IPR042102">
    <property type="entry name" value="RNA_pol_Rpb1_3_sf"/>
</dbReference>
<dbReference type="Gene3D" id="3.30.1490.180">
    <property type="entry name" value="RNA polymerase ii"/>
    <property type="match status" value="1"/>
</dbReference>
<comment type="similarity">
    <text evidence="2 11">Belongs to the RNA polymerase beta' chain family.</text>
</comment>
<feature type="compositionally biased region" description="Acidic residues" evidence="13">
    <location>
        <begin position="395"/>
        <end position="406"/>
    </location>
</feature>
<dbReference type="Gene3D" id="3.30.70.2850">
    <property type="match status" value="1"/>
</dbReference>
<dbReference type="CDD" id="cd01435">
    <property type="entry name" value="RNAP_I_RPA1_N"/>
    <property type="match status" value="1"/>
</dbReference>
<evidence type="ECO:0000256" key="6">
    <source>
        <dbReference type="ARBA" id="ARBA00022723"/>
    </source>
</evidence>
<dbReference type="InterPro" id="IPR007066">
    <property type="entry name" value="RNA_pol_Rpb1_3"/>
</dbReference>
<dbReference type="Pfam" id="PF04983">
    <property type="entry name" value="RNA_pol_Rpb1_3"/>
    <property type="match status" value="1"/>
</dbReference>
<dbReference type="Gene3D" id="1.10.357.120">
    <property type="match status" value="1"/>
</dbReference>
<keyword evidence="5 11" id="KW-0548">Nucleotidyltransferase</keyword>
<dbReference type="SMART" id="SM00663">
    <property type="entry name" value="RPOLA_N"/>
    <property type="match status" value="1"/>
</dbReference>
<keyword evidence="16" id="KW-1185">Reference proteome</keyword>
<dbReference type="InterPro" id="IPR038120">
    <property type="entry name" value="Rpb1_funnel_sf"/>
</dbReference>
<dbReference type="EMBL" id="GL349455">
    <property type="protein sequence ID" value="KNC49384.1"/>
    <property type="molecule type" value="Genomic_DNA"/>
</dbReference>
<dbReference type="FunFam" id="2.40.40.20:FF:000019">
    <property type="entry name" value="DNA-directed RNA polymerase II subunit RPB1"/>
    <property type="match status" value="1"/>
</dbReference>
<accession>A0A0L0DAJ7</accession>
<evidence type="ECO:0000256" key="2">
    <source>
        <dbReference type="ARBA" id="ARBA00006460"/>
    </source>
</evidence>
<evidence type="ECO:0000313" key="15">
    <source>
        <dbReference type="EMBL" id="KNC49384.1"/>
    </source>
</evidence>
<dbReference type="GeneID" id="25564811"/>
<dbReference type="EC" id="2.7.7.6" evidence="11"/>
<dbReference type="Pfam" id="PF04997">
    <property type="entry name" value="RNA_pol_Rpb1_1"/>
    <property type="match status" value="1"/>
</dbReference>
<dbReference type="Gene3D" id="1.10.274.100">
    <property type="entry name" value="RNA polymerase Rpb1, domain 3"/>
    <property type="match status" value="1"/>
</dbReference>
<dbReference type="Proteomes" id="UP000054408">
    <property type="component" value="Unassembled WGS sequence"/>
</dbReference>
<dbReference type="Gene3D" id="1.10.132.30">
    <property type="match status" value="1"/>
</dbReference>
<keyword evidence="4 11" id="KW-0808">Transferase</keyword>
<comment type="function">
    <text evidence="11">DNA-dependent RNA polymerase catalyzes the transcription of DNA into RNA using the four ribonucleoside triphosphates as substrates.</text>
</comment>
<dbReference type="Pfam" id="PF00623">
    <property type="entry name" value="RNA_pol_Rpb1_2"/>
    <property type="match status" value="1"/>
</dbReference>
<dbReference type="GO" id="GO:0006351">
    <property type="term" value="P:DNA-templated transcription"/>
    <property type="evidence" value="ECO:0007669"/>
    <property type="project" value="InterPro"/>
</dbReference>
<evidence type="ECO:0000256" key="11">
    <source>
        <dbReference type="RuleBase" id="RU004279"/>
    </source>
</evidence>
<dbReference type="SUPFAM" id="SSF64484">
    <property type="entry name" value="beta and beta-prime subunits of DNA dependent RNA-polymerase"/>
    <property type="match status" value="1"/>
</dbReference>
<feature type="coiled-coil region" evidence="12">
    <location>
        <begin position="197"/>
        <end position="234"/>
    </location>
</feature>
<evidence type="ECO:0000256" key="10">
    <source>
        <dbReference type="ARBA" id="ARBA00023242"/>
    </source>
</evidence>
<keyword evidence="8" id="KW-0460">Magnesium</keyword>
<name>A0A0L0DAJ7_THETB</name>
<evidence type="ECO:0000256" key="7">
    <source>
        <dbReference type="ARBA" id="ARBA00022833"/>
    </source>
</evidence>
<proteinExistence type="inferred from homology"/>
<keyword evidence="6" id="KW-0479">Metal-binding</keyword>
<keyword evidence="3 11" id="KW-0240">DNA-directed RNA polymerase</keyword>
<dbReference type="InterPro" id="IPR007080">
    <property type="entry name" value="RNA_pol_Rpb1_1"/>
</dbReference>
<dbReference type="PANTHER" id="PTHR19376:SF11">
    <property type="entry name" value="DNA-DIRECTED RNA POLYMERASE I SUBUNIT RPA1"/>
    <property type="match status" value="1"/>
</dbReference>
<feature type="compositionally biased region" description="Low complexity" evidence="13">
    <location>
        <begin position="1576"/>
        <end position="1585"/>
    </location>
</feature>
<dbReference type="RefSeq" id="XP_013757809.1">
    <property type="nucleotide sequence ID" value="XM_013902355.1"/>
</dbReference>
<keyword evidence="10" id="KW-0539">Nucleus</keyword>
<feature type="compositionally biased region" description="Low complexity" evidence="13">
    <location>
        <begin position="1473"/>
        <end position="1496"/>
    </location>
</feature>
<feature type="region of interest" description="Disordered" evidence="13">
    <location>
        <begin position="387"/>
        <end position="406"/>
    </location>
</feature>
<dbReference type="STRING" id="461836.A0A0L0DAJ7"/>
<dbReference type="InterPro" id="IPR006592">
    <property type="entry name" value="RNA_pol_N"/>
</dbReference>
<dbReference type="InterPro" id="IPR007083">
    <property type="entry name" value="RNA_pol_Rpb1_4"/>
</dbReference>
<dbReference type="GO" id="GO:0003899">
    <property type="term" value="F:DNA-directed RNA polymerase activity"/>
    <property type="evidence" value="ECO:0007669"/>
    <property type="project" value="UniProtKB-EC"/>
</dbReference>
<feature type="region of interest" description="Disordered" evidence="13">
    <location>
        <begin position="1459"/>
        <end position="1515"/>
    </location>
</feature>
<feature type="compositionally biased region" description="Acidic residues" evidence="13">
    <location>
        <begin position="1497"/>
        <end position="1515"/>
    </location>
</feature>
<feature type="region of interest" description="Disordered" evidence="13">
    <location>
        <begin position="1540"/>
        <end position="1585"/>
    </location>
</feature>
<dbReference type="InterPro" id="IPR044893">
    <property type="entry name" value="RNA_pol_Rpb1_clamp_domain"/>
</dbReference>
<gene>
    <name evidence="15" type="ORF">AMSG_05383</name>
</gene>
<evidence type="ECO:0000256" key="9">
    <source>
        <dbReference type="ARBA" id="ARBA00023163"/>
    </source>
</evidence>
<protein>
    <recommendedName>
        <fullName evidence="11">DNA-directed RNA polymerase subunit</fullName>
        <ecNumber evidence="11">2.7.7.6</ecNumber>
    </recommendedName>
</protein>
<dbReference type="InterPro" id="IPR000722">
    <property type="entry name" value="RNA_pol_asu"/>
</dbReference>
<sequence length="1817" mass="196959">MTERGAPPGTIAATRLRYYTADELRSIAHVKVEQPVTADSLGNFVSGGLYDPAMGPLERFQTCPTCSLVQAHCPGHMGRIELVLPVYHPLFLPKIYKLLRAQCWFCHKLRAPEIKLANISARISLLNAGLHRFALELPAFGTPLRVFSGWIDEDEDAVAARKAGGSKLLVPIAHLAPLLVAADQQNPDRVDAIVAALEEAEAAKAAAKGKAKKVKSAEKAAKAARKRRAAAEAAIAAQHSDELKTGASLPEQGFYEDDRATLTLTSYSAAAYTKYLADLTTTLVSLERLEHLRAHYRTNKSLLIENMLQDTLREFWHAAAAAATCPDCARKSPPITWDKRGRFFRGPAPVRGGRAGLAAAAAADVKPNILDSLHRKLEAKTAAAKAKAVEKGEESSDDELSDGEDGDGARIAAAAVAGKAGMARTSKAVVEARKKMSAQSKLKYITPLEVRERMRALFLAHPQMMGCMFSELGGKLPSADTLFIEVMPVAPNRFRPPSFVGGVVSEHHSNVLLSKVLAINQVLVQYMTEEVDEASEYGDMSGVSRVEKSLRMWMELQMAVNGIMDRDLSASPMSAPQGIKQVLEKKAGLFRQNMMGKRVNFAARSVISPDPNIDVSEIGVPGRFAMTLTYPEPVGNHNLELLRAAVINGPDVYPGATHIRNEDGSLVSLMHKSRAVRETLAQQLTTPSSSLDAQPKPKYVLRHLRSGDVLLVNRQPTLHKPSIMAHKARVLWGENVIRMHYVNCKTYNADFDGDEINLHFPQSELARAEGYTIANTDNQYIVPTDGSPIRGLIQDHIVAGVRLTVKNTFIDEETYHQLVYAACAAFVTKFVTVPPALLKPHKLWTGKQVITTILYNLTGEAPGSPAALTVQAKTKIQPDTWASFRDESMVRVHRGVLVTGALDKAHLGATNQGLVHGVFSVFGPRVAGQTLTAFGRLFTAYLQFNGFTCGIDDLLLTPEGEGVRKKLLNRAVDVGVKTAAMFCGYNEDDAGVVEPGLLRGALKAAFGAENAKPALDGIMSGALSQVTSDVMAESIPHRQLKAFPLNNMSLMTMSGAKGSAVNQAQITCLLGQQSLEGQRVPIMASGKTLPCFLPYEAHPRAGGYITDRFLSGIRPQEYYFHCMAGREGLVDTAVKTSRSGYLQRCLVKHMEGLVVGYDATVRTPEGSVVQFRYGEDALDVTALSRLTHFDFLADNKERLLNREELGQLAGAMDISKGFRKSRKIAEAAATGAELPDPVLAELDPYTHLGAVSEKFHAQVAEYCAKAEMDKAATNEFRMFLNTRYLRALAQPGEAVGLLAAQSIGEPSTQMTLNTFHFAGVGAANVTLGIPRLREIIMTAQKNIKTPTMLLPLKPDVDEATATALAKSFYRLQLLELVTRVSAVESVVDRGASGWFRTFAVTSTLVDAEVLEAEYSTSLDAVRNAFNDAFVVHLNAAITRELRRAGRDVDMLTALKLDGPSEDELAETEASGEAAPASDARPAAGQLSRARSAAAASSDDDESDDERAVADDEDVADMFSDDEREAGEGDDDAVLAAAQKLGPQADDGANTDSLFDTDSDDEREATGSDSDDESSEAGKSSGSGVADMDVENKLFSSSAATTMKGISAHARKILDIRAEIEELRTTTFRKSSAQMVSEVRVENGKATFTVSIPINVPRLLMTDIVQLVLGKTLVQSTDNISRCFVVPHPDDSKRFAVQSQGVNFEAAWMAQKLIDVDHISCNDIYAILKTLGVEAARTTLMNEIGAVFDVYHISVSPRHLSLVADYMTNEGGYRGMNRMTMAKDVAPLSKMTFETTMNVIKDAAERADFDPLKSPSRL</sequence>
<evidence type="ECO:0000259" key="14">
    <source>
        <dbReference type="SMART" id="SM00663"/>
    </source>
</evidence>
<evidence type="ECO:0000256" key="13">
    <source>
        <dbReference type="SAM" id="MobiDB-lite"/>
    </source>
</evidence>